<dbReference type="SFLD" id="SFLDS00005">
    <property type="entry name" value="Isoprenoid_Synthase_Type_I"/>
    <property type="match status" value="1"/>
</dbReference>
<dbReference type="GO" id="GO:0010333">
    <property type="term" value="F:terpene synthase activity"/>
    <property type="evidence" value="ECO:0007669"/>
    <property type="project" value="InterPro"/>
</dbReference>
<evidence type="ECO:0000256" key="3">
    <source>
        <dbReference type="ARBA" id="ARBA00022723"/>
    </source>
</evidence>
<dbReference type="PANTHER" id="PTHR35201">
    <property type="entry name" value="TERPENE SYNTHASE"/>
    <property type="match status" value="1"/>
</dbReference>
<evidence type="ECO:0000256" key="5">
    <source>
        <dbReference type="ARBA" id="ARBA00023239"/>
    </source>
</evidence>
<gene>
    <name evidence="7" type="ORF">BD410DRAFT_726567</name>
</gene>
<evidence type="ECO:0000313" key="8">
    <source>
        <dbReference type="Proteomes" id="UP000294933"/>
    </source>
</evidence>
<dbReference type="SUPFAM" id="SSF48576">
    <property type="entry name" value="Terpenoid synthases"/>
    <property type="match status" value="1"/>
</dbReference>
<name>A0A4Y7PZ76_9AGAM</name>
<keyword evidence="5 6" id="KW-0456">Lyase</keyword>
<keyword evidence="8" id="KW-1185">Reference proteome</keyword>
<evidence type="ECO:0000256" key="1">
    <source>
        <dbReference type="ARBA" id="ARBA00001946"/>
    </source>
</evidence>
<accession>A0A4Y7PZ76</accession>
<dbReference type="VEuPathDB" id="FungiDB:BD410DRAFT_726567"/>
<dbReference type="GO" id="GO:0008299">
    <property type="term" value="P:isoprenoid biosynthetic process"/>
    <property type="evidence" value="ECO:0007669"/>
    <property type="project" value="UniProtKB-ARBA"/>
</dbReference>
<evidence type="ECO:0000256" key="4">
    <source>
        <dbReference type="ARBA" id="ARBA00022842"/>
    </source>
</evidence>
<dbReference type="InterPro" id="IPR034686">
    <property type="entry name" value="Terpene_cyclase-like_2"/>
</dbReference>
<comment type="similarity">
    <text evidence="2 6">Belongs to the terpene synthase family.</text>
</comment>
<evidence type="ECO:0000256" key="6">
    <source>
        <dbReference type="RuleBase" id="RU366034"/>
    </source>
</evidence>
<proteinExistence type="inferred from homology"/>
<dbReference type="EC" id="4.2.3.-" evidence="6"/>
<dbReference type="InterPro" id="IPR008949">
    <property type="entry name" value="Isoprenoid_synthase_dom_sf"/>
</dbReference>
<protein>
    <recommendedName>
        <fullName evidence="6">Terpene synthase</fullName>
        <ecNumber evidence="6">4.2.3.-</ecNumber>
    </recommendedName>
</protein>
<organism evidence="7 8">
    <name type="scientific">Rickenella mellea</name>
    <dbReference type="NCBI Taxonomy" id="50990"/>
    <lineage>
        <taxon>Eukaryota</taxon>
        <taxon>Fungi</taxon>
        <taxon>Dikarya</taxon>
        <taxon>Basidiomycota</taxon>
        <taxon>Agaricomycotina</taxon>
        <taxon>Agaricomycetes</taxon>
        <taxon>Hymenochaetales</taxon>
        <taxon>Rickenellaceae</taxon>
        <taxon>Rickenella</taxon>
    </lineage>
</organism>
<dbReference type="Gene3D" id="1.10.600.10">
    <property type="entry name" value="Farnesyl Diphosphate Synthase"/>
    <property type="match status" value="1"/>
</dbReference>
<evidence type="ECO:0000256" key="2">
    <source>
        <dbReference type="ARBA" id="ARBA00006333"/>
    </source>
</evidence>
<dbReference type="OrthoDB" id="6486656at2759"/>
<dbReference type="EMBL" id="ML170192">
    <property type="protein sequence ID" value="TDL19929.1"/>
    <property type="molecule type" value="Genomic_DNA"/>
</dbReference>
<dbReference type="STRING" id="50990.A0A4Y7PZ76"/>
<keyword evidence="4 6" id="KW-0460">Magnesium</keyword>
<dbReference type="PANTHER" id="PTHR35201:SF4">
    <property type="entry name" value="BETA-PINACENE SYNTHASE-RELATED"/>
    <property type="match status" value="1"/>
</dbReference>
<dbReference type="Proteomes" id="UP000294933">
    <property type="component" value="Unassembled WGS sequence"/>
</dbReference>
<dbReference type="GO" id="GO:0046872">
    <property type="term" value="F:metal ion binding"/>
    <property type="evidence" value="ECO:0007669"/>
    <property type="project" value="UniProtKB-KW"/>
</dbReference>
<comment type="cofactor">
    <cofactor evidence="1 6">
        <name>Mg(2+)</name>
        <dbReference type="ChEBI" id="CHEBI:18420"/>
    </cofactor>
</comment>
<reference evidence="7 8" key="1">
    <citation type="submission" date="2018-06" db="EMBL/GenBank/DDBJ databases">
        <title>A transcriptomic atlas of mushroom development highlights an independent origin of complex multicellularity.</title>
        <authorList>
            <consortium name="DOE Joint Genome Institute"/>
            <person name="Krizsan K."/>
            <person name="Almasi E."/>
            <person name="Merenyi Z."/>
            <person name="Sahu N."/>
            <person name="Viragh M."/>
            <person name="Koszo T."/>
            <person name="Mondo S."/>
            <person name="Kiss B."/>
            <person name="Balint B."/>
            <person name="Kues U."/>
            <person name="Barry K."/>
            <person name="Hegedus J.C."/>
            <person name="Henrissat B."/>
            <person name="Johnson J."/>
            <person name="Lipzen A."/>
            <person name="Ohm R."/>
            <person name="Nagy I."/>
            <person name="Pangilinan J."/>
            <person name="Yan J."/>
            <person name="Xiong Y."/>
            <person name="Grigoriev I.V."/>
            <person name="Hibbett D.S."/>
            <person name="Nagy L.G."/>
        </authorList>
    </citation>
    <scope>NUCLEOTIDE SEQUENCE [LARGE SCALE GENOMIC DNA]</scope>
    <source>
        <strain evidence="7 8">SZMC22713</strain>
    </source>
</reference>
<dbReference type="AlphaFoldDB" id="A0A4Y7PZ76"/>
<keyword evidence="3 6" id="KW-0479">Metal-binding</keyword>
<evidence type="ECO:0000313" key="7">
    <source>
        <dbReference type="EMBL" id="TDL19929.1"/>
    </source>
</evidence>
<sequence>MSLPLLYQFVDWCKTKIISPQTQDKELPVADRLRNLPSEFTLRDLVGITERAFELKTSPYQKNADDAARQWFRSFNVYDGANLSKFLDLGKFDLFAALSFPNASQSHLETCLIFFLWAFSTDDLSDEGELQSKPEDVQASVDVSMEILHDPQAPVPDQPYAAMLHSILSRMRTTATPGTVARFSRAFEHWSQSQILQSRNRSIKRMPSVEEFIVMRRATIGGAMVEAMVEYSLDLQLPDYVFIDPIVVAMSEATTDIMTWPNDLCSFNKEQADGDFQNLVFVLMVERDLDLQGAVDTLTQMLSDRVDEYVELKKQLPSFGTEVDAELGKHHKNLEHFVQGTVLWYYLSPRYFRTLDVAERENLIIPIFPREL</sequence>
<dbReference type="SFLD" id="SFLDG01020">
    <property type="entry name" value="Terpene_Cyclase_Like_2"/>
    <property type="match status" value="1"/>
</dbReference>
<dbReference type="Pfam" id="PF19086">
    <property type="entry name" value="Terpene_syn_C_2"/>
    <property type="match status" value="1"/>
</dbReference>